<reference evidence="2 3" key="1">
    <citation type="submission" date="2017-07" db="EMBL/GenBank/DDBJ databases">
        <title>Amycolatopsis thailandensis Genome sequencing and assembly.</title>
        <authorList>
            <person name="Kaur N."/>
            <person name="Mayilraj S."/>
        </authorList>
    </citation>
    <scope>NUCLEOTIDE SEQUENCE [LARGE SCALE GENOMIC DNA]</scope>
    <source>
        <strain evidence="2 3">JCM 16380</strain>
    </source>
</reference>
<dbReference type="EMBL" id="NMQT01000016">
    <property type="protein sequence ID" value="OXM58039.1"/>
    <property type="molecule type" value="Genomic_DNA"/>
</dbReference>
<gene>
    <name evidence="2" type="ORF">CFP71_04865</name>
</gene>
<protein>
    <submittedName>
        <fullName evidence="2">Uncharacterized protein</fullName>
    </submittedName>
</protein>
<evidence type="ECO:0000313" key="2">
    <source>
        <dbReference type="EMBL" id="OXM58039.1"/>
    </source>
</evidence>
<accession>A0A229SH32</accession>
<evidence type="ECO:0000256" key="1">
    <source>
        <dbReference type="SAM" id="MobiDB-lite"/>
    </source>
</evidence>
<dbReference type="AlphaFoldDB" id="A0A229SH32"/>
<comment type="caution">
    <text evidence="2">The sequence shown here is derived from an EMBL/GenBank/DDBJ whole genome shotgun (WGS) entry which is preliminary data.</text>
</comment>
<organism evidence="2 3">
    <name type="scientific">Amycolatopsis thailandensis</name>
    <dbReference type="NCBI Taxonomy" id="589330"/>
    <lineage>
        <taxon>Bacteria</taxon>
        <taxon>Bacillati</taxon>
        <taxon>Actinomycetota</taxon>
        <taxon>Actinomycetes</taxon>
        <taxon>Pseudonocardiales</taxon>
        <taxon>Pseudonocardiaceae</taxon>
        <taxon>Amycolatopsis</taxon>
    </lineage>
</organism>
<proteinExistence type="predicted"/>
<dbReference type="Proteomes" id="UP000215223">
    <property type="component" value="Unassembled WGS sequence"/>
</dbReference>
<keyword evidence="3" id="KW-1185">Reference proteome</keyword>
<evidence type="ECO:0000313" key="3">
    <source>
        <dbReference type="Proteomes" id="UP000215223"/>
    </source>
</evidence>
<name>A0A229SH32_9PSEU</name>
<sequence>MAFATPEATARCQAGQPCGGEAQACCESHFRNVQGCESGFHNLFRGVANRRSRREGDFPRIARGQSPLRLT</sequence>
<feature type="region of interest" description="Disordered" evidence="1">
    <location>
        <begin position="51"/>
        <end position="71"/>
    </location>
</feature>